<dbReference type="Gene3D" id="1.10.10.2840">
    <property type="entry name" value="PucR C-terminal helix-turn-helix domain"/>
    <property type="match status" value="1"/>
</dbReference>
<dbReference type="STRING" id="926567.TheveDRAFT_1399"/>
<dbReference type="PANTHER" id="PTHR33744:SF7">
    <property type="entry name" value="PUCR FAMILY TRANSCRIPTIONAL REGULATOR"/>
    <property type="match status" value="1"/>
</dbReference>
<dbReference type="InterPro" id="IPR051448">
    <property type="entry name" value="CdaR-like_regulators"/>
</dbReference>
<organism evidence="3 4">
    <name type="scientific">Thermanaerovibrio velox DSM 12556</name>
    <dbReference type="NCBI Taxonomy" id="926567"/>
    <lineage>
        <taxon>Bacteria</taxon>
        <taxon>Thermotogati</taxon>
        <taxon>Synergistota</taxon>
        <taxon>Synergistia</taxon>
        <taxon>Synergistales</taxon>
        <taxon>Synergistaceae</taxon>
        <taxon>Thermanaerovibrio</taxon>
    </lineage>
</organism>
<feature type="domain" description="Purine catabolism PurC-like" evidence="1">
    <location>
        <begin position="5"/>
        <end position="122"/>
    </location>
</feature>
<sequence length="521" mass="58721">MIAADLLRHHLFPDFDLLGGSSGLNRELSSVSVIDAPDVDRWMRGGEFLVGSGYIFREDPEAFTDFLRRVNERGIAAVGVKLDRYHHELPSSMVSEADRMGLPLLSIPLHYRWTDIIEGVQTFLFQERNRSACSIDEVGSFLEEGLDIRQILSTFASRLQRTLTVQCSQMGICHNFMPDGSVEGPEAAQEFLKTPVVQERGLPKRGQVVANLELRNSGVLQWSASYRFLSDTPLTVHLWLSQGENMPSARQERMILRAMTLVRASALELSAISNRSAMKKEKLFETLCLDIYNDTSIVEANLRELGITLPHKSCVVIVSSMDGTSPPRWTPPNAVMSYRLGDMWTGLVPLPDLDQAKGEWSQRGRDLKVYVAIGGGIKSIGEISRSYQEAKRTFNWLREFSLDPGAYAHEDLSLYALLDNLFRLPEAKGVYKRFFEPLLEEASSNSRRSLPLKELVRSLVSCDFNARQCAQMLHLHYNTVRNHLDELEKLLGVDLNNPHHRLGLALAYHIGNGIKKRGIKL</sequence>
<evidence type="ECO:0000313" key="4">
    <source>
        <dbReference type="Proteomes" id="UP000005730"/>
    </source>
</evidence>
<accession>H0UP14</accession>
<dbReference type="OrthoDB" id="143422at2"/>
<dbReference type="Pfam" id="PF07905">
    <property type="entry name" value="PucR"/>
    <property type="match status" value="1"/>
</dbReference>
<dbReference type="InterPro" id="IPR012914">
    <property type="entry name" value="PucR_dom"/>
</dbReference>
<dbReference type="Proteomes" id="UP000005730">
    <property type="component" value="Chromosome"/>
</dbReference>
<dbReference type="InterPro" id="IPR042070">
    <property type="entry name" value="PucR_C-HTH_sf"/>
</dbReference>
<dbReference type="HOGENOM" id="CLU_017436_3_0_0"/>
<evidence type="ECO:0000313" key="3">
    <source>
        <dbReference type="EMBL" id="EHM10517.1"/>
    </source>
</evidence>
<evidence type="ECO:0000259" key="2">
    <source>
        <dbReference type="Pfam" id="PF13556"/>
    </source>
</evidence>
<dbReference type="eggNOG" id="COG2508">
    <property type="taxonomic scope" value="Bacteria"/>
</dbReference>
<dbReference type="PANTHER" id="PTHR33744">
    <property type="entry name" value="CARBOHYDRATE DIACID REGULATOR"/>
    <property type="match status" value="1"/>
</dbReference>
<reference evidence="3 4" key="1">
    <citation type="submission" date="2011-10" db="EMBL/GenBank/DDBJ databases">
        <title>The Noncontiguous Finished genome of Thermanaerovibrio velox DSM 12556.</title>
        <authorList>
            <consortium name="US DOE Joint Genome Institute (JGI-PGF)"/>
            <person name="Lucas S."/>
            <person name="Copeland A."/>
            <person name="Lapidus A."/>
            <person name="Glavina del Rio T."/>
            <person name="Dalin E."/>
            <person name="Tice H."/>
            <person name="Bruce D."/>
            <person name="Goodwin L."/>
            <person name="Pitluck S."/>
            <person name="Peters L."/>
            <person name="Mikhailova N."/>
            <person name="Teshima H."/>
            <person name="Kyrpides N."/>
            <person name="Mavromatis K."/>
            <person name="Ivanova N."/>
            <person name="Markowitz V."/>
            <person name="Cheng J.-F."/>
            <person name="Hugenholtz P."/>
            <person name="Woyke T."/>
            <person name="Wu D."/>
            <person name="Spring S."/>
            <person name="Brambilla E.-M."/>
            <person name="Klenk H.-P."/>
            <person name="Eisen J.A."/>
        </authorList>
    </citation>
    <scope>NUCLEOTIDE SEQUENCE [LARGE SCALE GENOMIC DNA]</scope>
    <source>
        <strain evidence="3 4">DSM 12556</strain>
    </source>
</reference>
<name>H0UP14_9BACT</name>
<gene>
    <name evidence="3" type="ORF">TheveDRAFT_1399</name>
</gene>
<proteinExistence type="predicted"/>
<feature type="domain" description="PucR C-terminal helix-turn-helix" evidence="2">
    <location>
        <begin position="454"/>
        <end position="510"/>
    </location>
</feature>
<dbReference type="EMBL" id="CM001377">
    <property type="protein sequence ID" value="EHM10517.1"/>
    <property type="molecule type" value="Genomic_DNA"/>
</dbReference>
<dbReference type="Pfam" id="PF13556">
    <property type="entry name" value="HTH_30"/>
    <property type="match status" value="1"/>
</dbReference>
<dbReference type="InterPro" id="IPR025736">
    <property type="entry name" value="PucR_C-HTH_dom"/>
</dbReference>
<protein>
    <submittedName>
        <fullName evidence="3">Purine catabolism regulator-like protein</fullName>
    </submittedName>
</protein>
<evidence type="ECO:0000259" key="1">
    <source>
        <dbReference type="Pfam" id="PF07905"/>
    </source>
</evidence>
<keyword evidence="4" id="KW-1185">Reference proteome</keyword>
<dbReference type="AlphaFoldDB" id="H0UP14"/>